<organism evidence="2 3">
    <name type="scientific">Tissierella simiarum</name>
    <dbReference type="NCBI Taxonomy" id="2841534"/>
    <lineage>
        <taxon>Bacteria</taxon>
        <taxon>Bacillati</taxon>
        <taxon>Bacillota</taxon>
        <taxon>Tissierellia</taxon>
        <taxon>Tissierellales</taxon>
        <taxon>Tissierellaceae</taxon>
        <taxon>Tissierella</taxon>
    </lineage>
</organism>
<dbReference type="RefSeq" id="WP_216522188.1">
    <property type="nucleotide sequence ID" value="NZ_JAHLPM010000027.1"/>
</dbReference>
<evidence type="ECO:0000256" key="1">
    <source>
        <dbReference type="SAM" id="Phobius"/>
    </source>
</evidence>
<keyword evidence="1" id="KW-0472">Membrane</keyword>
<feature type="transmembrane region" description="Helical" evidence="1">
    <location>
        <begin position="12"/>
        <end position="29"/>
    </location>
</feature>
<protein>
    <submittedName>
        <fullName evidence="2">DUF3267 domain-containing protein</fullName>
    </submittedName>
</protein>
<gene>
    <name evidence="2" type="ORF">KQI42_19440</name>
</gene>
<feature type="transmembrane region" description="Helical" evidence="1">
    <location>
        <begin position="127"/>
        <end position="148"/>
    </location>
</feature>
<evidence type="ECO:0000313" key="2">
    <source>
        <dbReference type="EMBL" id="MBU5440171.1"/>
    </source>
</evidence>
<reference evidence="2 3" key="1">
    <citation type="submission" date="2021-06" db="EMBL/GenBank/DDBJ databases">
        <authorList>
            <person name="Sun Q."/>
            <person name="Li D."/>
        </authorList>
    </citation>
    <scope>NUCLEOTIDE SEQUENCE [LARGE SCALE GENOMIC DNA]</scope>
    <source>
        <strain evidence="2 3">MSJ-40</strain>
    </source>
</reference>
<dbReference type="Pfam" id="PF11667">
    <property type="entry name" value="DUF3267"/>
    <property type="match status" value="1"/>
</dbReference>
<keyword evidence="3" id="KW-1185">Reference proteome</keyword>
<keyword evidence="1" id="KW-0812">Transmembrane</keyword>
<accession>A0ABS6EBC5</accession>
<sequence>MKEVIVDLKKVNITYISSLLISFVISFFIQRKIYNHLFFKFNWIGIIYIAIIIVIHEGLHALGFIILAKAPRDKVKFGFHKQYFTPYCACNDCLITKFGYISTLLLPSVILGIVTVIFLFFTNNIFWSIICGWVVASGSGDYYMAYLVSKYESHVKFMDHPKEPGFFVLE</sequence>
<name>A0ABS6EBC5_9FIRM</name>
<comment type="caution">
    <text evidence="2">The sequence shown here is derived from an EMBL/GenBank/DDBJ whole genome shotgun (WGS) entry which is preliminary data.</text>
</comment>
<dbReference type="EMBL" id="JAHLPM010000027">
    <property type="protein sequence ID" value="MBU5440171.1"/>
    <property type="molecule type" value="Genomic_DNA"/>
</dbReference>
<dbReference type="Proteomes" id="UP000749471">
    <property type="component" value="Unassembled WGS sequence"/>
</dbReference>
<keyword evidence="1" id="KW-1133">Transmembrane helix</keyword>
<proteinExistence type="predicted"/>
<evidence type="ECO:0000313" key="3">
    <source>
        <dbReference type="Proteomes" id="UP000749471"/>
    </source>
</evidence>
<dbReference type="InterPro" id="IPR021683">
    <property type="entry name" value="DUF3267"/>
</dbReference>
<feature type="transmembrane region" description="Helical" evidence="1">
    <location>
        <begin position="41"/>
        <end position="67"/>
    </location>
</feature>
<feature type="transmembrane region" description="Helical" evidence="1">
    <location>
        <begin position="104"/>
        <end position="121"/>
    </location>
</feature>